<accession>A0A1X3RN50</accession>
<proteinExistence type="predicted"/>
<evidence type="ECO:0000256" key="1">
    <source>
        <dbReference type="SAM" id="Phobius"/>
    </source>
</evidence>
<organism evidence="2 3">
    <name type="scientific">Lonsdalea iberica</name>
    <dbReference type="NCBI Taxonomy" id="1082703"/>
    <lineage>
        <taxon>Bacteria</taxon>
        <taxon>Pseudomonadati</taxon>
        <taxon>Pseudomonadota</taxon>
        <taxon>Gammaproteobacteria</taxon>
        <taxon>Enterobacterales</taxon>
        <taxon>Pectobacteriaceae</taxon>
        <taxon>Lonsdalea</taxon>
    </lineage>
</organism>
<sequence>MFTNLIPWRWLGAFALVLLLAWGLYDNGYTRGHAQAARDGELALSELKNRHEQALLAQAEEDNQALTVWQQRYQQQVVSAAEAEKRYLATVSDLRRTHQQLQRKIDDVTHRWQDERGQSHAIECVFTAGFVQQYNAAFGLFPRTANAGNAAAAVRGVSGASGAAAAVDPRLRDSGVAQRDLLAHATEIGAAYQRLAAQVNGLLDYIAGLEK</sequence>
<keyword evidence="1" id="KW-0812">Transmembrane</keyword>
<name>A0A1X3RN50_9GAMM</name>
<dbReference type="OrthoDB" id="6121516at2"/>
<dbReference type="EMBL" id="LUTP01000064">
    <property type="protein sequence ID" value="OSN03191.1"/>
    <property type="molecule type" value="Genomic_DNA"/>
</dbReference>
<keyword evidence="1" id="KW-0472">Membrane</keyword>
<dbReference type="AlphaFoldDB" id="A0A1X3RN50"/>
<gene>
    <name evidence="2" type="ORF">AU511_15440</name>
</gene>
<protein>
    <submittedName>
        <fullName evidence="2">Uncharacterized protein</fullName>
    </submittedName>
</protein>
<evidence type="ECO:0000313" key="2">
    <source>
        <dbReference type="EMBL" id="OSN03191.1"/>
    </source>
</evidence>
<reference evidence="2 3" key="1">
    <citation type="submission" date="2016-02" db="EMBL/GenBank/DDBJ databases">
        <title>Species-wide whole genome sequencing reveals diversity, host range in Lonsdalea quercina.</title>
        <authorList>
            <person name="Li Y."/>
        </authorList>
    </citation>
    <scope>NUCLEOTIDE SEQUENCE [LARGE SCALE GENOMIC DNA]</scope>
    <source>
        <strain evidence="2 3">LMG 26264</strain>
    </source>
</reference>
<dbReference type="RefSeq" id="WP_094110243.1">
    <property type="nucleotide sequence ID" value="NZ_LUTP01000064.1"/>
</dbReference>
<feature type="transmembrane region" description="Helical" evidence="1">
    <location>
        <begin position="6"/>
        <end position="25"/>
    </location>
</feature>
<dbReference type="Proteomes" id="UP000194020">
    <property type="component" value="Unassembled WGS sequence"/>
</dbReference>
<evidence type="ECO:0000313" key="3">
    <source>
        <dbReference type="Proteomes" id="UP000194020"/>
    </source>
</evidence>
<comment type="caution">
    <text evidence="2">The sequence shown here is derived from an EMBL/GenBank/DDBJ whole genome shotgun (WGS) entry which is preliminary data.</text>
</comment>
<keyword evidence="1" id="KW-1133">Transmembrane helix</keyword>